<dbReference type="Pfam" id="PF00701">
    <property type="entry name" value="DHDPS"/>
    <property type="match status" value="1"/>
</dbReference>
<dbReference type="PIRSF" id="PIRSF001365">
    <property type="entry name" value="DHDPS"/>
    <property type="match status" value="1"/>
</dbReference>
<evidence type="ECO:0000256" key="1">
    <source>
        <dbReference type="ARBA" id="ARBA00007592"/>
    </source>
</evidence>
<keyword evidence="5" id="KW-1185">Reference proteome</keyword>
<dbReference type="CDD" id="cd00408">
    <property type="entry name" value="DHDPS-like"/>
    <property type="match status" value="1"/>
</dbReference>
<accession>A0ABS7SA02</accession>
<reference evidence="4 5" key="1">
    <citation type="submission" date="2021-04" db="EMBL/GenBank/DDBJ databases">
        <title>Ruania sp. nov., isolated from sandy soil of mangrove forest.</title>
        <authorList>
            <person name="Ge X."/>
            <person name="Huang R."/>
            <person name="Liu W."/>
        </authorList>
    </citation>
    <scope>NUCLEOTIDE SEQUENCE [LARGE SCALE GENOMIC DNA]</scope>
    <source>
        <strain evidence="4 5">N2-46</strain>
    </source>
</reference>
<name>A0ABS7SA02_9MICO</name>
<dbReference type="PANTHER" id="PTHR12128">
    <property type="entry name" value="DIHYDRODIPICOLINATE SYNTHASE"/>
    <property type="match status" value="1"/>
</dbReference>
<evidence type="ECO:0000313" key="5">
    <source>
        <dbReference type="Proteomes" id="UP000826651"/>
    </source>
</evidence>
<dbReference type="EMBL" id="JAGSHT010000013">
    <property type="protein sequence ID" value="MBZ2197179.1"/>
    <property type="molecule type" value="Genomic_DNA"/>
</dbReference>
<dbReference type="Proteomes" id="UP000826651">
    <property type="component" value="Unassembled WGS sequence"/>
</dbReference>
<dbReference type="SUPFAM" id="SSF51569">
    <property type="entry name" value="Aldolase"/>
    <property type="match status" value="1"/>
</dbReference>
<dbReference type="Gene3D" id="3.20.20.70">
    <property type="entry name" value="Aldolase class I"/>
    <property type="match status" value="1"/>
</dbReference>
<protein>
    <submittedName>
        <fullName evidence="4">Dihydrodipicolinate synthase family protein</fullName>
    </submittedName>
</protein>
<comment type="similarity">
    <text evidence="1 3">Belongs to the DapA family.</text>
</comment>
<evidence type="ECO:0000256" key="3">
    <source>
        <dbReference type="PIRNR" id="PIRNR001365"/>
    </source>
</evidence>
<proteinExistence type="inferred from homology"/>
<organism evidence="4 5">
    <name type="scientific">Occultella gossypii</name>
    <dbReference type="NCBI Taxonomy" id="2800820"/>
    <lineage>
        <taxon>Bacteria</taxon>
        <taxon>Bacillati</taxon>
        <taxon>Actinomycetota</taxon>
        <taxon>Actinomycetes</taxon>
        <taxon>Micrococcales</taxon>
        <taxon>Ruaniaceae</taxon>
        <taxon>Occultella</taxon>
    </lineage>
</organism>
<comment type="caution">
    <text evidence="4">The sequence shown here is derived from an EMBL/GenBank/DDBJ whole genome shotgun (WGS) entry which is preliminary data.</text>
</comment>
<dbReference type="InterPro" id="IPR002220">
    <property type="entry name" value="DapA-like"/>
</dbReference>
<evidence type="ECO:0000256" key="2">
    <source>
        <dbReference type="ARBA" id="ARBA00023239"/>
    </source>
</evidence>
<sequence>MRLLMQNVAIRGLVPVLATPFTETLDLDRGSLRRLVEFQARSGADGVAIFGMASEAFTLTTSEREAILTDVVAAAGPMPVVAGVGATAIAPALEQLRQLADGGARAAMVLPPFMVKPGPVQLVDFYATLAAEAVRLGVSIMVQDAPGATGVAMTPELIVALSDIDGVDSVKVEAPPTLPKMCAVAAALGDRPMAMLGGQNAQFVLDEYACGAVGTMPACEFTDLLAATLAAWNSGDRAGARESFAHLLPLIVWGLQSGPAWAIHKEVLVRRGVISSAAVRAPAQPIPARMAELLTEVLAPLPLTPASV</sequence>
<dbReference type="PRINTS" id="PR00146">
    <property type="entry name" value="DHPICSNTHASE"/>
</dbReference>
<evidence type="ECO:0000313" key="4">
    <source>
        <dbReference type="EMBL" id="MBZ2197179.1"/>
    </source>
</evidence>
<gene>
    <name evidence="4" type="ORF">KCQ71_13520</name>
</gene>
<keyword evidence="2 3" id="KW-0456">Lyase</keyword>
<dbReference type="InterPro" id="IPR013785">
    <property type="entry name" value="Aldolase_TIM"/>
</dbReference>
<dbReference type="PANTHER" id="PTHR12128:SF66">
    <property type="entry name" value="4-HYDROXY-2-OXOGLUTARATE ALDOLASE, MITOCHONDRIAL"/>
    <property type="match status" value="1"/>
</dbReference>
<dbReference type="SMART" id="SM01130">
    <property type="entry name" value="DHDPS"/>
    <property type="match status" value="1"/>
</dbReference>